<evidence type="ECO:0000313" key="2">
    <source>
        <dbReference type="EMBL" id="CAG8122227.1"/>
    </source>
</evidence>
<evidence type="ECO:0000259" key="1">
    <source>
        <dbReference type="Pfam" id="PF01636"/>
    </source>
</evidence>
<dbReference type="PANTHER" id="PTHR21310:SF15">
    <property type="entry name" value="AMINOGLYCOSIDE PHOSPHOTRANSFERASE DOMAIN-CONTAINING PROTEIN"/>
    <property type="match status" value="1"/>
</dbReference>
<dbReference type="Gene3D" id="3.90.1200.10">
    <property type="match status" value="1"/>
</dbReference>
<dbReference type="EMBL" id="CAJVOS010000027">
    <property type="protein sequence ID" value="CAG8122227.1"/>
    <property type="molecule type" value="Genomic_DNA"/>
</dbReference>
<name>A0A9W4MT38_PENOL</name>
<dbReference type="Pfam" id="PF01636">
    <property type="entry name" value="APH"/>
    <property type="match status" value="1"/>
</dbReference>
<feature type="domain" description="Aminoglycoside phosphotransferase" evidence="1">
    <location>
        <begin position="36"/>
        <end position="169"/>
    </location>
</feature>
<gene>
    <name evidence="2" type="ORF">POLS_LOCUS5265</name>
</gene>
<dbReference type="OrthoDB" id="5598852at2759"/>
<dbReference type="Proteomes" id="UP001153618">
    <property type="component" value="Unassembled WGS sequence"/>
</dbReference>
<accession>A0A9W4MT38</accession>
<organism evidence="2 3">
    <name type="scientific">Penicillium olsonii</name>
    <dbReference type="NCBI Taxonomy" id="99116"/>
    <lineage>
        <taxon>Eukaryota</taxon>
        <taxon>Fungi</taxon>
        <taxon>Dikarya</taxon>
        <taxon>Ascomycota</taxon>
        <taxon>Pezizomycotina</taxon>
        <taxon>Eurotiomycetes</taxon>
        <taxon>Eurotiomycetidae</taxon>
        <taxon>Eurotiales</taxon>
        <taxon>Aspergillaceae</taxon>
        <taxon>Penicillium</taxon>
    </lineage>
</organism>
<dbReference type="PANTHER" id="PTHR21310">
    <property type="entry name" value="AMINOGLYCOSIDE PHOSPHOTRANSFERASE-RELATED-RELATED"/>
    <property type="match status" value="1"/>
</dbReference>
<evidence type="ECO:0000313" key="3">
    <source>
        <dbReference type="Proteomes" id="UP001153618"/>
    </source>
</evidence>
<dbReference type="SUPFAM" id="SSF56112">
    <property type="entry name" value="Protein kinase-like (PK-like)"/>
    <property type="match status" value="1"/>
</dbReference>
<proteinExistence type="predicted"/>
<dbReference type="InterPro" id="IPR002575">
    <property type="entry name" value="Aminoglycoside_PTrfase"/>
</dbReference>
<dbReference type="AlphaFoldDB" id="A0A9W4MT38"/>
<comment type="caution">
    <text evidence="2">The sequence shown here is derived from an EMBL/GenBank/DDBJ whole genome shotgun (WGS) entry which is preliminary data.</text>
</comment>
<dbReference type="InterPro" id="IPR011009">
    <property type="entry name" value="Kinase-like_dom_sf"/>
</dbReference>
<protein>
    <recommendedName>
        <fullName evidence="1">Aminoglycoside phosphotransferase domain-containing protein</fullName>
    </recommendedName>
</protein>
<reference evidence="2" key="1">
    <citation type="submission" date="2021-07" db="EMBL/GenBank/DDBJ databases">
        <authorList>
            <person name="Branca A.L. A."/>
        </authorList>
    </citation>
    <scope>NUCLEOTIDE SEQUENCE</scope>
</reference>
<dbReference type="InterPro" id="IPR051678">
    <property type="entry name" value="AGP_Transferase"/>
</dbReference>
<keyword evidence="3" id="KW-1185">Reference proteome</keyword>
<sequence length="271" mass="30785">MKNITLARQIFGSWAPGTTCHGHMGDMVDGKESVMVYVMDRVQGTSQLEFEISRDEPKNSPEYFAWRQNLISDLASFFARAWNCPVHLDEEAREALHKRYEAELKLLRQALPDRFQPIIQQSLNSLPAIMSLPTVLLHQDLGIYNVMVDEKSHLVGIIDWAEAEIGPFGVNLHFLQQTTGQKHLKHGWTRYDDYESLHHTFWASLKEETGLGETEISKIKMAMVLGVLLSHGFTCRLAIMPPAVPIRDDQNGAYNLLTLDGFLIDPKTKII</sequence>